<feature type="transmembrane region" description="Helical" evidence="10">
    <location>
        <begin position="241"/>
        <end position="264"/>
    </location>
</feature>
<feature type="transmembrane region" description="Helical" evidence="10">
    <location>
        <begin position="109"/>
        <end position="127"/>
    </location>
</feature>
<dbReference type="SUPFAM" id="SSF81321">
    <property type="entry name" value="Family A G protein-coupled receptor-like"/>
    <property type="match status" value="1"/>
</dbReference>
<feature type="transmembrane region" description="Helical" evidence="10">
    <location>
        <begin position="33"/>
        <end position="59"/>
    </location>
</feature>
<gene>
    <name evidence="12" type="primary">LOC101174969</name>
</gene>
<feature type="transmembrane region" description="Helical" evidence="10">
    <location>
        <begin position="147"/>
        <end position="168"/>
    </location>
</feature>
<accession>H2MLG1</accession>
<reference evidence="12" key="2">
    <citation type="submission" date="2025-08" db="UniProtKB">
        <authorList>
            <consortium name="Ensembl"/>
        </authorList>
    </citation>
    <scope>IDENTIFICATION</scope>
    <source>
        <strain evidence="12">Hd-rR</strain>
    </source>
</reference>
<dbReference type="Proteomes" id="UP000001038">
    <property type="component" value="Chromosome 24"/>
</dbReference>
<evidence type="ECO:0000256" key="6">
    <source>
        <dbReference type="ARBA" id="ARBA00023136"/>
    </source>
</evidence>
<dbReference type="PANTHER" id="PTHR24249:SF415">
    <property type="entry name" value="TRACE AMINE-ASSOCIATED RECEPTOR 1"/>
    <property type="match status" value="1"/>
</dbReference>
<dbReference type="GO" id="GO:0007186">
    <property type="term" value="P:G protein-coupled receptor signaling pathway"/>
    <property type="evidence" value="ECO:0000318"/>
    <property type="project" value="GO_Central"/>
</dbReference>
<dbReference type="PROSITE" id="PS00237">
    <property type="entry name" value="G_PROTEIN_RECEP_F1_1"/>
    <property type="match status" value="1"/>
</dbReference>
<evidence type="ECO:0000256" key="2">
    <source>
        <dbReference type="ARBA" id="ARBA00022475"/>
    </source>
</evidence>
<evidence type="ECO:0000256" key="9">
    <source>
        <dbReference type="RuleBase" id="RU000688"/>
    </source>
</evidence>
<dbReference type="Pfam" id="PF00001">
    <property type="entry name" value="7tm_1"/>
    <property type="match status" value="1"/>
</dbReference>
<comment type="similarity">
    <text evidence="9">Belongs to the G-protein coupled receptor 1 family.</text>
</comment>
<dbReference type="CDD" id="cd15314">
    <property type="entry name" value="7tmA_TAAR1"/>
    <property type="match status" value="1"/>
</dbReference>
<keyword evidence="5 9" id="KW-0297">G-protein coupled receptor</keyword>
<evidence type="ECO:0000313" key="12">
    <source>
        <dbReference type="Ensembl" id="ENSORLP00000019539.2"/>
    </source>
</evidence>
<feature type="transmembrane region" description="Helical" evidence="10">
    <location>
        <begin position="188"/>
        <end position="213"/>
    </location>
</feature>
<evidence type="ECO:0000256" key="5">
    <source>
        <dbReference type="ARBA" id="ARBA00023040"/>
    </source>
</evidence>
<organism evidence="12 13">
    <name type="scientific">Oryzias latipes</name>
    <name type="common">Japanese rice fish</name>
    <name type="synonym">Japanese killifish</name>
    <dbReference type="NCBI Taxonomy" id="8090"/>
    <lineage>
        <taxon>Eukaryota</taxon>
        <taxon>Metazoa</taxon>
        <taxon>Chordata</taxon>
        <taxon>Craniata</taxon>
        <taxon>Vertebrata</taxon>
        <taxon>Euteleostomi</taxon>
        <taxon>Actinopterygii</taxon>
        <taxon>Neopterygii</taxon>
        <taxon>Teleostei</taxon>
        <taxon>Neoteleostei</taxon>
        <taxon>Acanthomorphata</taxon>
        <taxon>Ovalentaria</taxon>
        <taxon>Atherinomorphae</taxon>
        <taxon>Beloniformes</taxon>
        <taxon>Adrianichthyidae</taxon>
        <taxon>Oryziinae</taxon>
        <taxon>Oryzias</taxon>
    </lineage>
</organism>
<evidence type="ECO:0000256" key="10">
    <source>
        <dbReference type="SAM" id="Phobius"/>
    </source>
</evidence>
<dbReference type="InterPro" id="IPR017452">
    <property type="entry name" value="GPCR_Rhodpsn_7TM"/>
</dbReference>
<dbReference type="GO" id="GO:0005886">
    <property type="term" value="C:plasma membrane"/>
    <property type="evidence" value="ECO:0000318"/>
    <property type="project" value="GO_Central"/>
</dbReference>
<keyword evidence="3 9" id="KW-0812">Transmembrane</keyword>
<dbReference type="SMART" id="SM01381">
    <property type="entry name" value="7TM_GPCR_Srsx"/>
    <property type="match status" value="1"/>
</dbReference>
<evidence type="ECO:0000256" key="3">
    <source>
        <dbReference type="ARBA" id="ARBA00022692"/>
    </source>
</evidence>
<feature type="transmembrane region" description="Helical" evidence="10">
    <location>
        <begin position="68"/>
        <end position="89"/>
    </location>
</feature>
<reference evidence="12" key="3">
    <citation type="submission" date="2025-09" db="UniProtKB">
        <authorList>
            <consortium name="Ensembl"/>
        </authorList>
    </citation>
    <scope>IDENTIFICATION</scope>
    <source>
        <strain evidence="12">Hd-rR</strain>
    </source>
</reference>
<dbReference type="AlphaFoldDB" id="H2MLG1"/>
<name>H2MLG1_ORYLA</name>
<evidence type="ECO:0000256" key="7">
    <source>
        <dbReference type="ARBA" id="ARBA00023170"/>
    </source>
</evidence>
<sequence length="327" mass="36699">MEQGNKTQTLPLNTCYKLASSVLTEATSTACMLLSLFLSTASTVTVCGNLLVITSVVYFRQLHTPTNALILSLAVADLLVGAVVLPLTMKFSVSTCLYNRSVFCLIRSSLDMILGSCSILNLCCISVDRYYAVCQPLTYRFKINNHVIGIMILISWFLPALFAVGFQLGFNRANCVQRCLSFALVTQFISFVFLFYLPLILMLCLYLKIFLVAQKQANSLQKHTKSRENANKLEKKATKTLAVIMGVFLLCWLPSFFCITIVSFSRSSDTGPLIEILNWLALSNSLLNPFIYAFFYSWFRSAFLLIISGKIFFTDLTNSIKVFNFLE</sequence>
<dbReference type="GeneTree" id="ENSGT00950000182934"/>
<feature type="domain" description="G-protein coupled receptors family 1 profile" evidence="11">
    <location>
        <begin position="48"/>
        <end position="292"/>
    </location>
</feature>
<keyword evidence="7 9" id="KW-0675">Receptor</keyword>
<dbReference type="PROSITE" id="PS50262">
    <property type="entry name" value="G_PROTEIN_RECEP_F1_2"/>
    <property type="match status" value="1"/>
</dbReference>
<evidence type="ECO:0000256" key="8">
    <source>
        <dbReference type="ARBA" id="ARBA00023224"/>
    </source>
</evidence>
<keyword evidence="13" id="KW-1185">Reference proteome</keyword>
<dbReference type="eggNOG" id="KOG3656">
    <property type="taxonomic scope" value="Eukaryota"/>
</dbReference>
<protein>
    <recommendedName>
        <fullName evidence="11">G-protein coupled receptors family 1 profile domain-containing protein</fullName>
    </recommendedName>
</protein>
<keyword evidence="6 10" id="KW-0472">Membrane</keyword>
<dbReference type="PANTHER" id="PTHR24249">
    <property type="entry name" value="HISTAMINE RECEPTOR-RELATED G-PROTEIN COUPLED RECEPTOR"/>
    <property type="match status" value="1"/>
</dbReference>
<comment type="subcellular location">
    <subcellularLocation>
        <location evidence="1">Cell membrane</location>
        <topology evidence="1">Multi-pass membrane protein</topology>
    </subcellularLocation>
</comment>
<keyword evidence="4 10" id="KW-1133">Transmembrane helix</keyword>
<dbReference type="GO" id="GO:0001594">
    <property type="term" value="F:trace-amine receptor activity"/>
    <property type="evidence" value="ECO:0000318"/>
    <property type="project" value="GO_Central"/>
</dbReference>
<dbReference type="Ensembl" id="ENSORLT00000019540.2">
    <property type="protein sequence ID" value="ENSORLP00000019539.2"/>
    <property type="gene ID" value="ENSORLG00000015609.2"/>
</dbReference>
<keyword evidence="2" id="KW-1003">Cell membrane</keyword>
<reference evidence="12 13" key="1">
    <citation type="journal article" date="2007" name="Nature">
        <title>The medaka draft genome and insights into vertebrate genome evolution.</title>
        <authorList>
            <person name="Kasahara M."/>
            <person name="Naruse K."/>
            <person name="Sasaki S."/>
            <person name="Nakatani Y."/>
            <person name="Qu W."/>
            <person name="Ahsan B."/>
            <person name="Yamada T."/>
            <person name="Nagayasu Y."/>
            <person name="Doi K."/>
            <person name="Kasai Y."/>
            <person name="Jindo T."/>
            <person name="Kobayashi D."/>
            <person name="Shimada A."/>
            <person name="Toyoda A."/>
            <person name="Kuroki Y."/>
            <person name="Fujiyama A."/>
            <person name="Sasaki T."/>
            <person name="Shimizu A."/>
            <person name="Asakawa S."/>
            <person name="Shimizu N."/>
            <person name="Hashimoto S."/>
            <person name="Yang J."/>
            <person name="Lee Y."/>
            <person name="Matsushima K."/>
            <person name="Sugano S."/>
            <person name="Sakaizumi M."/>
            <person name="Narita T."/>
            <person name="Ohishi K."/>
            <person name="Haga S."/>
            <person name="Ohta F."/>
            <person name="Nomoto H."/>
            <person name="Nogata K."/>
            <person name="Morishita T."/>
            <person name="Endo T."/>
            <person name="Shin-I T."/>
            <person name="Takeda H."/>
            <person name="Morishita S."/>
            <person name="Kohara Y."/>
        </authorList>
    </citation>
    <scope>NUCLEOTIDE SEQUENCE [LARGE SCALE GENOMIC DNA]</scope>
    <source>
        <strain evidence="12 13">Hd-rR</strain>
    </source>
</reference>
<dbReference type="FunFam" id="1.20.1070.10:FF:000279">
    <property type="entry name" value="Trace amine-associated receptor 16f"/>
    <property type="match status" value="1"/>
</dbReference>
<dbReference type="Gene3D" id="1.20.1070.10">
    <property type="entry name" value="Rhodopsin 7-helix transmembrane proteins"/>
    <property type="match status" value="1"/>
</dbReference>
<dbReference type="FunCoup" id="H2MLG1">
    <property type="interactions" value="20"/>
</dbReference>
<dbReference type="PRINTS" id="PR00237">
    <property type="entry name" value="GPCRRHODOPSN"/>
</dbReference>
<evidence type="ECO:0000256" key="4">
    <source>
        <dbReference type="ARBA" id="ARBA00022989"/>
    </source>
</evidence>
<evidence type="ECO:0000259" key="11">
    <source>
        <dbReference type="PROSITE" id="PS50262"/>
    </source>
</evidence>
<dbReference type="HOGENOM" id="CLU_009579_11_0_1"/>
<evidence type="ECO:0000313" key="13">
    <source>
        <dbReference type="Proteomes" id="UP000001038"/>
    </source>
</evidence>
<keyword evidence="8 9" id="KW-0807">Transducer</keyword>
<dbReference type="InterPro" id="IPR000276">
    <property type="entry name" value="GPCR_Rhodpsn"/>
</dbReference>
<dbReference type="InParanoid" id="H2MLG1"/>
<dbReference type="InterPro" id="IPR050569">
    <property type="entry name" value="TAAR"/>
</dbReference>
<proteinExistence type="inferred from homology"/>
<evidence type="ECO:0000256" key="1">
    <source>
        <dbReference type="ARBA" id="ARBA00004651"/>
    </source>
</evidence>